<keyword evidence="2" id="KW-1185">Reference proteome</keyword>
<dbReference type="OMA" id="VYVGCSI"/>
<dbReference type="AlphaFoldDB" id="N1Q0C4"/>
<proteinExistence type="predicted"/>
<dbReference type="eggNOG" id="ENOG502SAIH">
    <property type="taxonomic scope" value="Eukaryota"/>
</dbReference>
<evidence type="ECO:0000313" key="1">
    <source>
        <dbReference type="EMBL" id="EME48085.1"/>
    </source>
</evidence>
<sequence>MAADTSSAPTSNGTRDEGAIELAIDLPHSPGTRINLHLTVLAKSVLLYLTSTSPDAGQQAAAMGSFVYAMPDRYNQTQPMSTALYSVPSTLDFATRMAKVLVRRLHRPCYVSSSVDLSGAAGGGDVDEERDAFRGVVDAVCATALG</sequence>
<dbReference type="OrthoDB" id="5407417at2759"/>
<reference evidence="2" key="1">
    <citation type="journal article" date="2012" name="PLoS Genet.">
        <title>The genomes of the fungal plant pathogens Cladosporium fulvum and Dothistroma septosporum reveal adaptation to different hosts and lifestyles but also signatures of common ancestry.</title>
        <authorList>
            <person name="de Wit P.J.G.M."/>
            <person name="van der Burgt A."/>
            <person name="Oekmen B."/>
            <person name="Stergiopoulos I."/>
            <person name="Abd-Elsalam K.A."/>
            <person name="Aerts A.L."/>
            <person name="Bahkali A.H."/>
            <person name="Beenen H.G."/>
            <person name="Chettri P."/>
            <person name="Cox M.P."/>
            <person name="Datema E."/>
            <person name="de Vries R.P."/>
            <person name="Dhillon B."/>
            <person name="Ganley A.R."/>
            <person name="Griffiths S.A."/>
            <person name="Guo Y."/>
            <person name="Hamelin R.C."/>
            <person name="Henrissat B."/>
            <person name="Kabir M.S."/>
            <person name="Jashni M.K."/>
            <person name="Kema G."/>
            <person name="Klaubauf S."/>
            <person name="Lapidus A."/>
            <person name="Levasseur A."/>
            <person name="Lindquist E."/>
            <person name="Mehrabi R."/>
            <person name="Ohm R.A."/>
            <person name="Owen T.J."/>
            <person name="Salamov A."/>
            <person name="Schwelm A."/>
            <person name="Schijlen E."/>
            <person name="Sun H."/>
            <person name="van den Burg H.A."/>
            <person name="van Ham R.C.H.J."/>
            <person name="Zhang S."/>
            <person name="Goodwin S.B."/>
            <person name="Grigoriev I.V."/>
            <person name="Collemare J."/>
            <person name="Bradshaw R.E."/>
        </authorList>
    </citation>
    <scope>NUCLEOTIDE SEQUENCE [LARGE SCALE GENOMIC DNA]</scope>
    <source>
        <strain evidence="2">NZE10 / CBS 128990</strain>
    </source>
</reference>
<organism evidence="1 2">
    <name type="scientific">Dothistroma septosporum (strain NZE10 / CBS 128990)</name>
    <name type="common">Red band needle blight fungus</name>
    <name type="synonym">Mycosphaerella pini</name>
    <dbReference type="NCBI Taxonomy" id="675120"/>
    <lineage>
        <taxon>Eukaryota</taxon>
        <taxon>Fungi</taxon>
        <taxon>Dikarya</taxon>
        <taxon>Ascomycota</taxon>
        <taxon>Pezizomycotina</taxon>
        <taxon>Dothideomycetes</taxon>
        <taxon>Dothideomycetidae</taxon>
        <taxon>Mycosphaerellales</taxon>
        <taxon>Mycosphaerellaceae</taxon>
        <taxon>Dothistroma</taxon>
    </lineage>
</organism>
<name>N1Q0C4_DOTSN</name>
<dbReference type="Proteomes" id="UP000016933">
    <property type="component" value="Unassembled WGS sequence"/>
</dbReference>
<protein>
    <recommendedName>
        <fullName evidence="3">Proteasome assembly chaperone 3</fullName>
    </recommendedName>
</protein>
<dbReference type="InterPro" id="IPR032157">
    <property type="entry name" value="PAC4"/>
</dbReference>
<dbReference type="Pfam" id="PF16093">
    <property type="entry name" value="PAC4"/>
    <property type="match status" value="1"/>
</dbReference>
<reference evidence="1 2" key="2">
    <citation type="journal article" date="2012" name="PLoS Pathog.">
        <title>Diverse lifestyles and strategies of plant pathogenesis encoded in the genomes of eighteen Dothideomycetes fungi.</title>
        <authorList>
            <person name="Ohm R.A."/>
            <person name="Feau N."/>
            <person name="Henrissat B."/>
            <person name="Schoch C.L."/>
            <person name="Horwitz B.A."/>
            <person name="Barry K.W."/>
            <person name="Condon B.J."/>
            <person name="Copeland A.C."/>
            <person name="Dhillon B."/>
            <person name="Glaser F."/>
            <person name="Hesse C.N."/>
            <person name="Kosti I."/>
            <person name="LaButti K."/>
            <person name="Lindquist E.A."/>
            <person name="Lucas S."/>
            <person name="Salamov A.A."/>
            <person name="Bradshaw R.E."/>
            <person name="Ciuffetti L."/>
            <person name="Hamelin R.C."/>
            <person name="Kema G.H.J."/>
            <person name="Lawrence C."/>
            <person name="Scott J.A."/>
            <person name="Spatafora J.W."/>
            <person name="Turgeon B.G."/>
            <person name="de Wit P.J.G.M."/>
            <person name="Zhong S."/>
            <person name="Goodwin S.B."/>
            <person name="Grigoriev I.V."/>
        </authorList>
    </citation>
    <scope>NUCLEOTIDE SEQUENCE [LARGE SCALE GENOMIC DNA]</scope>
    <source>
        <strain evidence="2">NZE10 / CBS 128990</strain>
    </source>
</reference>
<dbReference type="HOGENOM" id="CLU_108992_0_0_1"/>
<dbReference type="EMBL" id="KB446536">
    <property type="protein sequence ID" value="EME48085.1"/>
    <property type="molecule type" value="Genomic_DNA"/>
</dbReference>
<dbReference type="GO" id="GO:0043248">
    <property type="term" value="P:proteasome assembly"/>
    <property type="evidence" value="ECO:0007669"/>
    <property type="project" value="InterPro"/>
</dbReference>
<evidence type="ECO:0008006" key="3">
    <source>
        <dbReference type="Google" id="ProtNLM"/>
    </source>
</evidence>
<dbReference type="Gene3D" id="3.30.230.100">
    <property type="match status" value="1"/>
</dbReference>
<accession>N1Q0C4</accession>
<evidence type="ECO:0000313" key="2">
    <source>
        <dbReference type="Proteomes" id="UP000016933"/>
    </source>
</evidence>
<gene>
    <name evidence="1" type="ORF">DOTSEDRAFT_125158</name>
</gene>